<dbReference type="Pfam" id="PF03104">
    <property type="entry name" value="DNA_pol_B_exo1"/>
    <property type="match status" value="1"/>
</dbReference>
<evidence type="ECO:0000256" key="7">
    <source>
        <dbReference type="ARBA" id="ARBA00049244"/>
    </source>
</evidence>
<dbReference type="GO" id="GO:0000166">
    <property type="term" value="F:nucleotide binding"/>
    <property type="evidence" value="ECO:0007669"/>
    <property type="project" value="InterPro"/>
</dbReference>
<dbReference type="Proteomes" id="UP000268094">
    <property type="component" value="Unassembled WGS sequence"/>
</dbReference>
<dbReference type="AlphaFoldDB" id="A0A3A8HRN2"/>
<evidence type="ECO:0000256" key="8">
    <source>
        <dbReference type="SAM" id="MobiDB-lite"/>
    </source>
</evidence>
<protein>
    <recommendedName>
        <fullName evidence="2">DNA-directed DNA polymerase</fullName>
        <ecNumber evidence="2">2.7.7.7</ecNumber>
    </recommendedName>
</protein>
<sequence>MWGWDTTPGIVSVWAEPDGRAFVWKRQPGTSARLREDARYRPWLLLASLQDLEHLGPSLQPESASHAPGSVTFRELEGPGALRYRVSADDGRALGASVLRGASSRLGQRVGHLRDLGPHAVLVLPPEEQYLVATGRTYFRDLVFDDLRRLQFDLETTGLDPATDRIFLVALRDPEGRTETLEVTADGDAGEADLLRRLVARIREADPDVVENHNLHGFDLPFLDQRAKRLNVSLALGRAGLPGLRHRPSARGAALGRGPGGREADAMRRARYTVPGREFIDTLDAVRRHDFSARDLPGHGLKAVARHLGLAGPERELIPGARVYEVFQKDPERVRRYARDDVTEAAGLAHLMGGAAFALARMAPRRYERLADAGPATGVLDPLLVRAYLREGAALPAHESGDGTSHSGAALHLFATGVAHHVVKADVASLYPSLMRQYRIGPKRDRLNVLLALVDRLVDQRLDAKAKAKKAPPGSPERHTHEALSAAMKIVINSAYGYMGAGGLTRFSDVHAANEVTRHGREVLGLLCRELAGRGVTLLEADTDGVYFSVPEAWTEIDERRVVSEVAALLPPRVRLEFDGRYASMLSHEPKNYALQPYAGPLLLRGVAFRSSRAERYGEDFLRRALQHLLSGNVRAVRDTYVDTVMALRRRQVPTFEVTAQVRLTKSPAQYLATRKQRRELSYEALLTNGREHWALGERVRIYRATGGRAGLLLEPDAEEGEPAARLAVGAPAGDDRRDYDVEYYVRLLKDTFAARMARGLTAEDFATVFADPDQPSLFTPSLAESRPVLTVVREPRGPEFGEATANPDIVP</sequence>
<dbReference type="GO" id="GO:0003887">
    <property type="term" value="F:DNA-directed DNA polymerase activity"/>
    <property type="evidence" value="ECO:0007669"/>
    <property type="project" value="UniProtKB-KW"/>
</dbReference>
<feature type="domain" description="DNA-directed DNA polymerase family B multifunctional" evidence="9">
    <location>
        <begin position="447"/>
        <end position="700"/>
    </location>
</feature>
<dbReference type="EMBL" id="RAVZ01000425">
    <property type="protein sequence ID" value="RKG73188.1"/>
    <property type="molecule type" value="Genomic_DNA"/>
</dbReference>
<dbReference type="PRINTS" id="PR00106">
    <property type="entry name" value="DNAPOLB"/>
</dbReference>
<evidence type="ECO:0000259" key="9">
    <source>
        <dbReference type="Pfam" id="PF00136"/>
    </source>
</evidence>
<evidence type="ECO:0000256" key="6">
    <source>
        <dbReference type="ARBA" id="ARBA00023125"/>
    </source>
</evidence>
<dbReference type="Gene3D" id="3.90.1600.10">
    <property type="entry name" value="Palm domain of DNA polymerase"/>
    <property type="match status" value="1"/>
</dbReference>
<dbReference type="InterPro" id="IPR006133">
    <property type="entry name" value="DNA-dir_DNA_pol_B_exonuc"/>
</dbReference>
<evidence type="ECO:0000256" key="5">
    <source>
        <dbReference type="ARBA" id="ARBA00022932"/>
    </source>
</evidence>
<keyword evidence="4" id="KW-0548">Nucleotidyltransferase</keyword>
<dbReference type="PANTHER" id="PTHR10322">
    <property type="entry name" value="DNA POLYMERASE CATALYTIC SUBUNIT"/>
    <property type="match status" value="1"/>
</dbReference>
<dbReference type="Gene3D" id="3.30.420.10">
    <property type="entry name" value="Ribonuclease H-like superfamily/Ribonuclease H"/>
    <property type="match status" value="1"/>
</dbReference>
<dbReference type="InterPro" id="IPR023211">
    <property type="entry name" value="DNA_pol_palm_dom_sf"/>
</dbReference>
<dbReference type="InterPro" id="IPR006134">
    <property type="entry name" value="DNA-dir_DNA_pol_B_multi_dom"/>
</dbReference>
<dbReference type="PANTHER" id="PTHR10322:SF23">
    <property type="entry name" value="DNA POLYMERASE DELTA CATALYTIC SUBUNIT"/>
    <property type="match status" value="1"/>
</dbReference>
<keyword evidence="3" id="KW-0808">Transferase</keyword>
<evidence type="ECO:0000256" key="4">
    <source>
        <dbReference type="ARBA" id="ARBA00022695"/>
    </source>
</evidence>
<dbReference type="InterPro" id="IPR006172">
    <property type="entry name" value="DNA-dir_DNA_pol_B"/>
</dbReference>
<comment type="similarity">
    <text evidence="1">Belongs to the DNA polymerase type-B family.</text>
</comment>
<organism evidence="11 12">
    <name type="scientific">Corallococcus terminator</name>
    <dbReference type="NCBI Taxonomy" id="2316733"/>
    <lineage>
        <taxon>Bacteria</taxon>
        <taxon>Pseudomonadati</taxon>
        <taxon>Myxococcota</taxon>
        <taxon>Myxococcia</taxon>
        <taxon>Myxococcales</taxon>
        <taxon>Cystobacterineae</taxon>
        <taxon>Myxococcaceae</taxon>
        <taxon>Corallococcus</taxon>
    </lineage>
</organism>
<evidence type="ECO:0000256" key="3">
    <source>
        <dbReference type="ARBA" id="ARBA00022679"/>
    </source>
</evidence>
<dbReference type="SMART" id="SM00486">
    <property type="entry name" value="POLBc"/>
    <property type="match status" value="1"/>
</dbReference>
<dbReference type="SUPFAM" id="SSF56672">
    <property type="entry name" value="DNA/RNA polymerases"/>
    <property type="match status" value="1"/>
</dbReference>
<dbReference type="InterPro" id="IPR050240">
    <property type="entry name" value="DNA_pol_type-B"/>
</dbReference>
<comment type="caution">
    <text evidence="11">The sequence shown here is derived from an EMBL/GenBank/DDBJ whole genome shotgun (WGS) entry which is preliminary data.</text>
</comment>
<comment type="catalytic activity">
    <reaction evidence="7">
        <text>DNA(n) + a 2'-deoxyribonucleoside 5'-triphosphate = DNA(n+1) + diphosphate</text>
        <dbReference type="Rhea" id="RHEA:22508"/>
        <dbReference type="Rhea" id="RHEA-COMP:17339"/>
        <dbReference type="Rhea" id="RHEA-COMP:17340"/>
        <dbReference type="ChEBI" id="CHEBI:33019"/>
        <dbReference type="ChEBI" id="CHEBI:61560"/>
        <dbReference type="ChEBI" id="CHEBI:173112"/>
        <dbReference type="EC" id="2.7.7.7"/>
    </reaction>
</comment>
<evidence type="ECO:0000256" key="2">
    <source>
        <dbReference type="ARBA" id="ARBA00012417"/>
    </source>
</evidence>
<dbReference type="EC" id="2.7.7.7" evidence="2"/>
<dbReference type="OrthoDB" id="52005at2"/>
<dbReference type="SUPFAM" id="SSF53098">
    <property type="entry name" value="Ribonuclease H-like"/>
    <property type="match status" value="1"/>
</dbReference>
<evidence type="ECO:0000256" key="1">
    <source>
        <dbReference type="ARBA" id="ARBA00005755"/>
    </source>
</evidence>
<evidence type="ECO:0000313" key="12">
    <source>
        <dbReference type="Proteomes" id="UP000268094"/>
    </source>
</evidence>
<gene>
    <name evidence="11" type="ORF">D7V88_36890</name>
</gene>
<evidence type="ECO:0000313" key="11">
    <source>
        <dbReference type="EMBL" id="RKG73188.1"/>
    </source>
</evidence>
<dbReference type="InterPro" id="IPR036397">
    <property type="entry name" value="RNaseH_sf"/>
</dbReference>
<evidence type="ECO:0000259" key="10">
    <source>
        <dbReference type="Pfam" id="PF03104"/>
    </source>
</evidence>
<keyword evidence="12" id="KW-1185">Reference proteome</keyword>
<keyword evidence="6" id="KW-0238">DNA-binding</keyword>
<proteinExistence type="inferred from homology"/>
<keyword evidence="5" id="KW-0239">DNA-directed DNA polymerase</keyword>
<dbReference type="InterPro" id="IPR012337">
    <property type="entry name" value="RNaseH-like_sf"/>
</dbReference>
<accession>A0A3A8HRN2</accession>
<feature type="region of interest" description="Disordered" evidence="8">
    <location>
        <begin position="247"/>
        <end position="267"/>
    </location>
</feature>
<dbReference type="InterPro" id="IPR043502">
    <property type="entry name" value="DNA/RNA_pol_sf"/>
</dbReference>
<dbReference type="GO" id="GO:0003677">
    <property type="term" value="F:DNA binding"/>
    <property type="evidence" value="ECO:0007669"/>
    <property type="project" value="UniProtKB-KW"/>
</dbReference>
<name>A0A3A8HRN2_9BACT</name>
<reference evidence="12" key="1">
    <citation type="submission" date="2018-09" db="EMBL/GenBank/DDBJ databases">
        <authorList>
            <person name="Livingstone P.G."/>
            <person name="Whitworth D.E."/>
        </authorList>
    </citation>
    <scope>NUCLEOTIDE SEQUENCE [LARGE SCALE GENOMIC DNA]</scope>
    <source>
        <strain evidence="12">CA054A</strain>
    </source>
</reference>
<dbReference type="Pfam" id="PF00136">
    <property type="entry name" value="DNA_pol_B"/>
    <property type="match status" value="1"/>
</dbReference>
<feature type="domain" description="DNA-directed DNA polymerase family B exonuclease" evidence="10">
    <location>
        <begin position="189"/>
        <end position="289"/>
    </location>
</feature>